<sequence>MERFEDQAPSRSAAKRQAQHIEDLARRMLDVADSEARRLGWEAPLLEALRLARETRPHGARKRQTKHLAALLRRDEEAVAVAEEYLDQRDGRQREQVKDFHQLEQLRDALCAADAQAGVLDEILRLFPACDGQKLAALAAEFRATGERRCYREIFRLLRDGAEKGRP</sequence>
<organism evidence="5 6">
    <name type="scientific">Geoalkalibacter halelectricus</name>
    <dbReference type="NCBI Taxonomy" id="2847045"/>
    <lineage>
        <taxon>Bacteria</taxon>
        <taxon>Pseudomonadati</taxon>
        <taxon>Thermodesulfobacteriota</taxon>
        <taxon>Desulfuromonadia</taxon>
        <taxon>Desulfuromonadales</taxon>
        <taxon>Geoalkalibacteraceae</taxon>
        <taxon>Geoalkalibacter</taxon>
    </lineage>
</organism>
<name>A0ABY5ZFH6_9BACT</name>
<keyword evidence="1" id="KW-0963">Cytoplasm</keyword>
<keyword evidence="6" id="KW-1185">Reference proteome</keyword>
<dbReference type="NCBIfam" id="NF003593">
    <property type="entry name" value="PRK05255.1-1"/>
    <property type="match status" value="1"/>
</dbReference>
<dbReference type="Proteomes" id="UP001060414">
    <property type="component" value="Chromosome"/>
</dbReference>
<dbReference type="InterPro" id="IPR023153">
    <property type="entry name" value="DarP_sf"/>
</dbReference>
<dbReference type="InterPro" id="IPR006839">
    <property type="entry name" value="DarP"/>
</dbReference>
<dbReference type="EMBL" id="CP092109">
    <property type="protein sequence ID" value="UWZ77927.1"/>
    <property type="molecule type" value="Genomic_DNA"/>
</dbReference>
<evidence type="ECO:0000313" key="6">
    <source>
        <dbReference type="Proteomes" id="UP001060414"/>
    </source>
</evidence>
<accession>A0ABY5ZFH6</accession>
<reference evidence="5" key="1">
    <citation type="journal article" date="2022" name="Environ. Microbiol.">
        <title>Geoalkalibacter halelectricus SAP #1 sp. nov. possessing extracellular electron transfer and mineral#reducing capabilities from a haloalkaline environment.</title>
        <authorList>
            <person name="Yadav S."/>
            <person name="Singh R."/>
            <person name="Sundharam S.S."/>
            <person name="Chaudhary S."/>
            <person name="Krishnamurthi S."/>
            <person name="Patil S.A."/>
        </authorList>
    </citation>
    <scope>NUCLEOTIDE SEQUENCE</scope>
    <source>
        <strain evidence="5">SAP-1</strain>
    </source>
</reference>
<proteinExistence type="predicted"/>
<dbReference type="CDD" id="cd16331">
    <property type="entry name" value="YjgA-like"/>
    <property type="match status" value="1"/>
</dbReference>
<protein>
    <submittedName>
        <fullName evidence="5">DUF615 domain-containing protein</fullName>
    </submittedName>
</protein>
<dbReference type="Pfam" id="PF04751">
    <property type="entry name" value="DarP"/>
    <property type="match status" value="1"/>
</dbReference>
<gene>
    <name evidence="5" type="ORF">L9S41_09445</name>
</gene>
<dbReference type="Gene3D" id="1.10.60.30">
    <property type="entry name" value="PSPTO4464-like domains"/>
    <property type="match status" value="2"/>
</dbReference>
<evidence type="ECO:0000313" key="5">
    <source>
        <dbReference type="EMBL" id="UWZ77927.1"/>
    </source>
</evidence>
<dbReference type="PANTHER" id="PTHR38101">
    <property type="entry name" value="UPF0307 PROTEIN YJGA"/>
    <property type="match status" value="1"/>
</dbReference>
<keyword evidence="4" id="KW-0694">RNA-binding</keyword>
<keyword evidence="2" id="KW-0690">Ribosome biogenesis</keyword>
<evidence type="ECO:0000256" key="3">
    <source>
        <dbReference type="ARBA" id="ARBA00022730"/>
    </source>
</evidence>
<keyword evidence="3" id="KW-0699">rRNA-binding</keyword>
<evidence type="ECO:0000256" key="1">
    <source>
        <dbReference type="ARBA" id="ARBA00022490"/>
    </source>
</evidence>
<dbReference type="RefSeq" id="WP_260746275.1">
    <property type="nucleotide sequence ID" value="NZ_CP092109.1"/>
</dbReference>
<dbReference type="SUPFAM" id="SSF158710">
    <property type="entry name" value="PSPTO4464-like"/>
    <property type="match status" value="1"/>
</dbReference>
<dbReference type="PANTHER" id="PTHR38101:SF1">
    <property type="entry name" value="UPF0307 PROTEIN YJGA"/>
    <property type="match status" value="1"/>
</dbReference>
<evidence type="ECO:0000256" key="2">
    <source>
        <dbReference type="ARBA" id="ARBA00022517"/>
    </source>
</evidence>
<evidence type="ECO:0000256" key="4">
    <source>
        <dbReference type="ARBA" id="ARBA00022884"/>
    </source>
</evidence>